<organism evidence="1 2">
    <name type="scientific">Acinetobacter phage vB_ApiP_P1</name>
    <dbReference type="NCBI Taxonomy" id="2016052"/>
    <lineage>
        <taxon>Viruses</taxon>
        <taxon>Duplodnaviria</taxon>
        <taxon>Heunggongvirae</taxon>
        <taxon>Uroviricota</taxon>
        <taxon>Caudoviricetes</taxon>
        <taxon>Autographivirales</taxon>
        <taxon>Autoscriptoviridae</taxon>
        <taxon>Beijerinckvirinae</taxon>
        <taxon>Friunavirus</taxon>
        <taxon>Friunavirus P1</taxon>
    </lineage>
</organism>
<protein>
    <submittedName>
        <fullName evidence="1">Structural protein</fullName>
    </submittedName>
</protein>
<proteinExistence type="predicted"/>
<gene>
    <name evidence="1" type="ORF">P1_41</name>
</gene>
<name>A0A221SBX3_9CAUD</name>
<dbReference type="EMBL" id="MF033350">
    <property type="protein sequence ID" value="ASN73502.1"/>
    <property type="molecule type" value="Genomic_DNA"/>
</dbReference>
<sequence>MATQIQMPNVRDVQVSNLQAIERPAEGNALSSFMQDILPAADKALQTYNKENADRLIALGRSDQMNDVQREVNWLDGKYYNQGKEYQKLVATQAQQLQQFNSRIKDMADSGASSDEMYQVGKEYLTQYTDAIYNSDLDADFKEHLYKEGLKENAVYQKTIKDTQQRVAIDKAYQSTLTLQANYVNTLRTTELSGDELDVLTYSYVNRSVAAKMTADPNLTLEEATKSAQDEISSAFKFIGQQIDPTAQGADQVVNKLRGMVDHAYTKGYVDLDTLTGVRKIADDIHVGITNYNDTMADRKVTEYIASVEVGEVPLDSDDYNEQMHAIYNNPNLSEDKKTALTSQLTNSYVSQHNKVMDADIDINTIDQFPDMIDFVASTGKGEDKFVNLWTQKHLREANGDVLQGGMAMINHAFSGKTDVPELAKKGAEYASSQFTGFMGMTQAEAEKDPYYKNREQVFNTMAGMYRNYSQTNPARAAQLLAGVPEEYRGAVEQLWRNGGRMTDARELVRNPINRQVRYENIDKATTSLTADTTKLDKWFSRGHGGGFWNSQKSAVKDSQLNAIIVAAKAGKFQLAPSTTTASPELLMANMEALGMLQKSPKGYASTVLTPNAANVVKGMKSDNGVPLSSDLLGIVVDNYRQEIAKSLKTRPEDIVVSSDEGGTGLYFQAYDKEGKLVNVSGVAGMQRHTGDTMNRLRNDMAKEYSNRGSKQLAATKTYSGGLVTGPSNTLYGDNMRRYGGTMSGGRARPVTINSNGSLGTFPLKRIGGGTSTVRIPANMAGMFNGNIGLATQLVSNFNTFESFASQQSFVKGVGGASSGNVYGHGIRMDKHPKWKAKFDAVAGDPQGIMKVEADFFNEYFNGMGNRLAKVGVPVPTAAPYPPQYKQSVMLLADAWWHGGGGAADTITRAMNAPTYADGLRILKSMRIYSAGGDTQDKRESHQRNRFYRDALRQHFTAQGKR</sequence>
<reference evidence="1 2" key="1">
    <citation type="submission" date="2017-04" db="EMBL/GenBank/DDBJ databases">
        <title>Sensitivity acquisition of phages to Acinetobacter calcoaceticus-baumannii complex species through exchange of pectate lyase domains.</title>
        <authorList>
            <person name="Oliveira H."/>
            <person name="Rita A."/>
            <person name="Konstantinidis N."/>
            <person name="Dotsch A."/>
            <person name="Ferreira A."/>
            <person name="Akturk E."/>
            <person name="Nemec A."/>
            <person name="Sillankorva S."/>
            <person name="Shneider M."/>
            <person name="Azeredo J."/>
        </authorList>
    </citation>
    <scope>NUCLEOTIDE SEQUENCE [LARGE SCALE GENOMIC DNA]</scope>
</reference>
<keyword evidence="2" id="KW-1185">Reference proteome</keyword>
<evidence type="ECO:0000313" key="2">
    <source>
        <dbReference type="Proteomes" id="UP000222255"/>
    </source>
</evidence>
<dbReference type="Proteomes" id="UP000222255">
    <property type="component" value="Genome"/>
</dbReference>
<accession>A0A221SBX3</accession>
<evidence type="ECO:0000313" key="1">
    <source>
        <dbReference type="EMBL" id="ASN73502.1"/>
    </source>
</evidence>
<dbReference type="OrthoDB" id="108at10239"/>